<feature type="transmembrane region" description="Helical" evidence="1">
    <location>
        <begin position="298"/>
        <end position="316"/>
    </location>
</feature>
<reference evidence="3" key="1">
    <citation type="submission" date="2012-06" db="EMBL/GenBank/DDBJ databases">
        <title>The complete genome of Belliella baltica DSM 15883.</title>
        <authorList>
            <person name="Lucas S."/>
            <person name="Copeland A."/>
            <person name="Lapidus A."/>
            <person name="Goodwin L."/>
            <person name="Pitluck S."/>
            <person name="Peters L."/>
            <person name="Mikhailova N."/>
            <person name="Davenport K."/>
            <person name="Kyrpides N."/>
            <person name="Mavromatis K."/>
            <person name="Pagani I."/>
            <person name="Ivanova N."/>
            <person name="Ovchinnikova G."/>
            <person name="Zeytun A."/>
            <person name="Detter J.C."/>
            <person name="Han C."/>
            <person name="Land M."/>
            <person name="Hauser L."/>
            <person name="Markowitz V."/>
            <person name="Cheng J.-F."/>
            <person name="Hugenholtz P."/>
            <person name="Woyke T."/>
            <person name="Wu D."/>
            <person name="Tindall B."/>
            <person name="Pomrenke H."/>
            <person name="Brambilla E."/>
            <person name="Klenk H.-P."/>
            <person name="Eisen J.A."/>
        </authorList>
    </citation>
    <scope>NUCLEOTIDE SEQUENCE [LARGE SCALE GENOMIC DNA]</scope>
    <source>
        <strain evidence="3">DSM 15883 / CIP 108006 / LMG 21964 / BA134</strain>
    </source>
</reference>
<evidence type="ECO:0000313" key="3">
    <source>
        <dbReference type="Proteomes" id="UP000006050"/>
    </source>
</evidence>
<dbReference type="InterPro" id="IPR007163">
    <property type="entry name" value="VCA0040-like"/>
</dbReference>
<feature type="transmembrane region" description="Helical" evidence="1">
    <location>
        <begin position="212"/>
        <end position="230"/>
    </location>
</feature>
<organism evidence="2 3">
    <name type="scientific">Belliella baltica (strain DSM 15883 / CIP 108006 / LMG 21964 / BA134)</name>
    <dbReference type="NCBI Taxonomy" id="866536"/>
    <lineage>
        <taxon>Bacteria</taxon>
        <taxon>Pseudomonadati</taxon>
        <taxon>Bacteroidota</taxon>
        <taxon>Cytophagia</taxon>
        <taxon>Cytophagales</taxon>
        <taxon>Cyclobacteriaceae</taxon>
        <taxon>Belliella</taxon>
    </lineage>
</organism>
<dbReference type="HOGENOM" id="CLU_055621_0_0_10"/>
<dbReference type="EMBL" id="CP003281">
    <property type="protein sequence ID" value="AFL83558.1"/>
    <property type="molecule type" value="Genomic_DNA"/>
</dbReference>
<dbReference type="Proteomes" id="UP000006050">
    <property type="component" value="Chromosome"/>
</dbReference>
<keyword evidence="3" id="KW-1185">Reference proteome</keyword>
<protein>
    <submittedName>
        <fullName evidence="2">Putative membrane protein</fullName>
    </submittedName>
</protein>
<evidence type="ECO:0000313" key="2">
    <source>
        <dbReference type="EMBL" id="AFL83558.1"/>
    </source>
</evidence>
<dbReference type="eggNOG" id="COG2035">
    <property type="taxonomic scope" value="Bacteria"/>
</dbReference>
<dbReference type="AlphaFoldDB" id="I3Z2U0"/>
<dbReference type="PANTHER" id="PTHR37308">
    <property type="entry name" value="INTEGRAL MEMBRANE PROTEIN"/>
    <property type="match status" value="1"/>
</dbReference>
<evidence type="ECO:0000256" key="1">
    <source>
        <dbReference type="SAM" id="Phobius"/>
    </source>
</evidence>
<sequence length="326" mass="35564">MDCLISTRQSNSFSFMTQIKEKILTYLKGMSMGAADIVPGVSGGSIALITGIYEKLLNSINAIDKTALRLLFKFQLSALWKHINGGFLATLLFGILTSIFALSKLITYLIENHPIPVWSFFGGLIIISAIIILRDIKKWSLGVVAAILLGILGAYLFTSIPSVSSPEGYWFTFVAGAIAICAMILPGVSGSFLLLMLGQYERILAAVSDKNFLVIAIFGAGCITGLLLFSRVISWLLKNHHALTIGLLSGFMLGSINKLWPWKVVLSYRLSSSGAQKPLLTENILPQNYLAVTGEESLFLQAILAFSFGILLVVGIERLAYYLKKQ</sequence>
<dbReference type="Pfam" id="PF04018">
    <property type="entry name" value="VCA0040-like"/>
    <property type="match status" value="1"/>
</dbReference>
<gene>
    <name evidence="2" type="ordered locus">Belba_0912</name>
</gene>
<dbReference type="STRING" id="866536.Belba_0912"/>
<proteinExistence type="predicted"/>
<keyword evidence="1" id="KW-0812">Transmembrane</keyword>
<feature type="transmembrane region" description="Helical" evidence="1">
    <location>
        <begin position="83"/>
        <end position="103"/>
    </location>
</feature>
<dbReference type="KEGG" id="bbd:Belba_0912"/>
<feature type="transmembrane region" description="Helical" evidence="1">
    <location>
        <begin position="169"/>
        <end position="200"/>
    </location>
</feature>
<name>I3Z2U0_BELBD</name>
<keyword evidence="1" id="KW-1133">Transmembrane helix</keyword>
<accession>I3Z2U0</accession>
<keyword evidence="1" id="KW-0472">Membrane</keyword>
<feature type="transmembrane region" description="Helical" evidence="1">
    <location>
        <begin position="139"/>
        <end position="157"/>
    </location>
</feature>
<feature type="transmembrane region" description="Helical" evidence="1">
    <location>
        <begin position="115"/>
        <end position="133"/>
    </location>
</feature>
<dbReference type="PANTHER" id="PTHR37308:SF1">
    <property type="entry name" value="POLYPRENYL-PHOSPHATE TRANSPORTER"/>
    <property type="match status" value="1"/>
</dbReference>